<dbReference type="Proteomes" id="UP000192276">
    <property type="component" value="Unassembled WGS sequence"/>
</dbReference>
<evidence type="ECO:0000313" key="2">
    <source>
        <dbReference type="Proteomes" id="UP000192276"/>
    </source>
</evidence>
<dbReference type="AlphaFoldDB" id="A0A1V9FDK3"/>
<sequence length="111" mass="12740">MHLFLIFVFSVKFKVLGKSLLVNSKKINVMKLSEFIVLNEAEKKRVVMNNAAALATRTSPGLIIFLFQINDYYVEAYCNTDDKSIAEYRVLPNTNAIRHYLDLIPIDDLLN</sequence>
<accession>A0A1V9FDK3</accession>
<protein>
    <submittedName>
        <fullName evidence="1">Uncharacterized protein</fullName>
    </submittedName>
</protein>
<organism evidence="1 2">
    <name type="scientific">Niastella populi</name>
    <dbReference type="NCBI Taxonomy" id="550983"/>
    <lineage>
        <taxon>Bacteria</taxon>
        <taxon>Pseudomonadati</taxon>
        <taxon>Bacteroidota</taxon>
        <taxon>Chitinophagia</taxon>
        <taxon>Chitinophagales</taxon>
        <taxon>Chitinophagaceae</taxon>
        <taxon>Niastella</taxon>
    </lineage>
</organism>
<dbReference type="STRING" id="550983.A4R26_04235"/>
<evidence type="ECO:0000313" key="1">
    <source>
        <dbReference type="EMBL" id="OQP56382.1"/>
    </source>
</evidence>
<name>A0A1V9FDK3_9BACT</name>
<dbReference type="EMBL" id="LWBP01000199">
    <property type="protein sequence ID" value="OQP56382.1"/>
    <property type="molecule type" value="Genomic_DNA"/>
</dbReference>
<keyword evidence="2" id="KW-1185">Reference proteome</keyword>
<gene>
    <name evidence="1" type="ORF">A4R26_04235</name>
</gene>
<reference evidence="2" key="1">
    <citation type="submission" date="2016-04" db="EMBL/GenBank/DDBJ databases">
        <authorList>
            <person name="Chen L."/>
            <person name="Zhuang W."/>
            <person name="Wang G."/>
        </authorList>
    </citation>
    <scope>NUCLEOTIDE SEQUENCE [LARGE SCALE GENOMIC DNA]</scope>
    <source>
        <strain evidence="2">208</strain>
    </source>
</reference>
<proteinExistence type="predicted"/>
<comment type="caution">
    <text evidence="1">The sequence shown here is derived from an EMBL/GenBank/DDBJ whole genome shotgun (WGS) entry which is preliminary data.</text>
</comment>